<feature type="region of interest" description="Disordered" evidence="1">
    <location>
        <begin position="52"/>
        <end position="91"/>
    </location>
</feature>
<sequence length="91" mass="9992">MAFVLSKANIILPSADGSQTFPLHREQLVEVPDWAAETAYFKALVADGDIVPTNRSDKAVQDAADKPVRKKKTADWDKPAEPQESADPQED</sequence>
<feature type="compositionally biased region" description="Basic and acidic residues" evidence="1">
    <location>
        <begin position="55"/>
        <end position="81"/>
    </location>
</feature>
<accession>A0A8S5MW05</accession>
<organism evidence="2">
    <name type="scientific">Siphoviridae sp. ctZpP9</name>
    <dbReference type="NCBI Taxonomy" id="2826386"/>
    <lineage>
        <taxon>Viruses</taxon>
        <taxon>Duplodnaviria</taxon>
        <taxon>Heunggongvirae</taxon>
        <taxon>Uroviricota</taxon>
        <taxon>Caudoviricetes</taxon>
    </lineage>
</organism>
<evidence type="ECO:0000256" key="1">
    <source>
        <dbReference type="SAM" id="MobiDB-lite"/>
    </source>
</evidence>
<name>A0A8S5MW05_9CAUD</name>
<reference evidence="2" key="1">
    <citation type="journal article" date="2021" name="Proc. Natl. Acad. Sci. U.S.A.">
        <title>A Catalog of Tens of Thousands of Viruses from Human Metagenomes Reveals Hidden Associations with Chronic Diseases.</title>
        <authorList>
            <person name="Tisza M.J."/>
            <person name="Buck C.B."/>
        </authorList>
    </citation>
    <scope>NUCLEOTIDE SEQUENCE</scope>
    <source>
        <strain evidence="2">CtZpP9</strain>
    </source>
</reference>
<proteinExistence type="predicted"/>
<dbReference type="EMBL" id="BK014998">
    <property type="protein sequence ID" value="DAD86388.1"/>
    <property type="molecule type" value="Genomic_DNA"/>
</dbReference>
<protein>
    <submittedName>
        <fullName evidence="2">Uncharacterized protein</fullName>
    </submittedName>
</protein>
<evidence type="ECO:0000313" key="2">
    <source>
        <dbReference type="EMBL" id="DAD86388.1"/>
    </source>
</evidence>